<dbReference type="EMBL" id="LSLI01000001">
    <property type="protein sequence ID" value="KXS33859.1"/>
    <property type="molecule type" value="Genomic_DNA"/>
</dbReference>
<gene>
    <name evidence="1" type="ORF">AWT59_0074</name>
</gene>
<comment type="caution">
    <text evidence="1">The sequence shown here is derived from an EMBL/GenBank/DDBJ whole genome shotgun (WGS) entry which is preliminary data.</text>
</comment>
<name>A0A139BXX0_9PROT</name>
<evidence type="ECO:0000313" key="2">
    <source>
        <dbReference type="Proteomes" id="UP000070578"/>
    </source>
</evidence>
<protein>
    <submittedName>
        <fullName evidence="1">Uncharacterized protein</fullName>
    </submittedName>
</protein>
<sequence>MEDGRMKSTLRAFIFVLLAVAAGMELLGGNAQAEISGLETYSLVCQKGLVALDHDVNSFNKLFGVPISQKLRKLAPPYEGEIVTTITYQNAATLIYSTAHGKDMVYRLTLGSSKAQKLAGFDVQVKKDITRLYGVPYKKTSNSLVYGCDNVEITFKTKNEQILSVDIAASDL</sequence>
<organism evidence="1 2">
    <name type="scientific">Candidatus Gallionella acididurans</name>
    <dbReference type="NCBI Taxonomy" id="1796491"/>
    <lineage>
        <taxon>Bacteria</taxon>
        <taxon>Pseudomonadati</taxon>
        <taxon>Pseudomonadota</taxon>
        <taxon>Betaproteobacteria</taxon>
        <taxon>Nitrosomonadales</taxon>
        <taxon>Gallionellaceae</taxon>
        <taxon>Gallionella</taxon>
    </lineage>
</organism>
<accession>A0A139BXX0</accession>
<reference evidence="1 2" key="2">
    <citation type="submission" date="2016-03" db="EMBL/GenBank/DDBJ databases">
        <title>New uncultured bacterium of the family Gallionellaceae from acid mine drainage: description and reconstruction of genome based on metagenomic analysis of microbial community.</title>
        <authorList>
            <person name="Kadnikov V."/>
            <person name="Ivasenko D."/>
            <person name="Beletsky A."/>
            <person name="Mardanov A."/>
            <person name="Danilova E."/>
            <person name="Pimenov N."/>
            <person name="Karnachuk O."/>
            <person name="Ravin N."/>
        </authorList>
    </citation>
    <scope>NUCLEOTIDE SEQUENCE [LARGE SCALE GENOMIC DNA]</scope>
    <source>
        <strain evidence="1">ShG14-8</strain>
    </source>
</reference>
<reference evidence="1 2" key="1">
    <citation type="submission" date="2016-02" db="EMBL/GenBank/DDBJ databases">
        <authorList>
            <person name="Wen L."/>
            <person name="He K."/>
            <person name="Yang H."/>
        </authorList>
    </citation>
    <scope>NUCLEOTIDE SEQUENCE [LARGE SCALE GENOMIC DNA]</scope>
    <source>
        <strain evidence="1">ShG14-8</strain>
    </source>
</reference>
<dbReference type="AlphaFoldDB" id="A0A139BXX0"/>
<proteinExistence type="predicted"/>
<dbReference type="Proteomes" id="UP000070578">
    <property type="component" value="Unassembled WGS sequence"/>
</dbReference>
<evidence type="ECO:0000313" key="1">
    <source>
        <dbReference type="EMBL" id="KXS33859.1"/>
    </source>
</evidence>